<reference evidence="3" key="1">
    <citation type="submission" date="2017-01" db="EMBL/GenBank/DDBJ databases">
        <authorList>
            <person name="Varghese N."/>
            <person name="Submissions S."/>
        </authorList>
    </citation>
    <scope>NUCLEOTIDE SEQUENCE [LARGE SCALE GENOMIC DNA]</scope>
    <source>
        <strain evidence="3">DSM 15366</strain>
    </source>
</reference>
<keyword evidence="3" id="KW-1185">Reference proteome</keyword>
<gene>
    <name evidence="2" type="ORF">SAMN05421797_104248</name>
</gene>
<evidence type="ECO:0000256" key="1">
    <source>
        <dbReference type="SAM" id="SignalP"/>
    </source>
</evidence>
<name>A0A1N6WWB0_9FLAO</name>
<dbReference type="SUPFAM" id="SSF56935">
    <property type="entry name" value="Porins"/>
    <property type="match status" value="1"/>
</dbReference>
<evidence type="ECO:0000313" key="2">
    <source>
        <dbReference type="EMBL" id="SIQ94394.1"/>
    </source>
</evidence>
<keyword evidence="1" id="KW-0732">Signal</keyword>
<dbReference type="STRING" id="228959.SAMN05421797_104248"/>
<feature type="signal peptide" evidence="1">
    <location>
        <begin position="1"/>
        <end position="18"/>
    </location>
</feature>
<dbReference type="Pfam" id="PF14121">
    <property type="entry name" value="Porin_10"/>
    <property type="match status" value="1"/>
</dbReference>
<dbReference type="AlphaFoldDB" id="A0A1N6WWB0"/>
<dbReference type="Proteomes" id="UP000186953">
    <property type="component" value="Unassembled WGS sequence"/>
</dbReference>
<protein>
    <submittedName>
        <fullName evidence="2">Putative porin</fullName>
    </submittedName>
</protein>
<evidence type="ECO:0000313" key="3">
    <source>
        <dbReference type="Proteomes" id="UP000186953"/>
    </source>
</evidence>
<feature type="chain" id="PRO_5012817226" evidence="1">
    <location>
        <begin position="19"/>
        <end position="663"/>
    </location>
</feature>
<organism evidence="2 3">
    <name type="scientific">Maribacter ulvicola</name>
    <dbReference type="NCBI Taxonomy" id="228959"/>
    <lineage>
        <taxon>Bacteria</taxon>
        <taxon>Pseudomonadati</taxon>
        <taxon>Bacteroidota</taxon>
        <taxon>Flavobacteriia</taxon>
        <taxon>Flavobacteriales</taxon>
        <taxon>Flavobacteriaceae</taxon>
        <taxon>Maribacter</taxon>
    </lineage>
</organism>
<proteinExistence type="predicted"/>
<dbReference type="EMBL" id="FTMA01000004">
    <property type="protein sequence ID" value="SIQ94394.1"/>
    <property type="molecule type" value="Genomic_DNA"/>
</dbReference>
<sequence length="663" mass="76757">MKYIILVLFCFSTSMLLGQDVIENSEKKSAALPATQKTKPISPKNKIESDSIILTIEDYKIISFKRDTTFLDTTLTIQKEYKYNYLREDDFELMSFGNIGQAYNELGVSFESISSYPSLGAIAKDRKYLEKEQINYYNVATPMTELFFKTTLEEGQLLDANLTFNTSRRLNFSVGYTGFRSLGKYNNTQIESGNFITTTNYLSRNGRYALRAHIAAQNITSEENGGLSEKEDQFESGDPDFINRPRVDVYLDNVKNKILGKRYYLDHSYKLVRTQLDSTRFEKTSLAIGHTFDYETKYYQFVEAARDTLFGDAILNAIDDKAILKTFYNEVNAEFYNRTLGRLTGGVTMYNYDYYFNSLFIKENGTIIPNRLNGTEFGIMGKYEKRIGEFDFQADLKYNISGELAGNLFNASASYVINEKNKLRFSLHTSSRMPNFNYLLYQSEYLNYNWDNSEVFKKERASSLKGELLSRTWGNLMVKYSNLNNYTYFAPVSDVTIGDNMDNAFIKPLQEGNSVSHLKVKYEKEFKMGMFALNNTVMYQNVTQDAQVLNVPQLVTRNTLYFSSDVFDKAMYLQTGITFKYFSSYSMNGYNPILGEFYVQNKEELGGYPLLDFFINARIKQTRIYLKAEHFNASFSGYDYYAAPNYPYRDFVIRFGLVWNFFS</sequence>
<dbReference type="RefSeq" id="WP_076548897.1">
    <property type="nucleotide sequence ID" value="NZ_FTMA01000004.1"/>
</dbReference>
<accession>A0A1N6WWB0</accession>
<dbReference type="InterPro" id="IPR025631">
    <property type="entry name" value="Porin_10"/>
</dbReference>
<dbReference type="OrthoDB" id="9812454at2"/>